<keyword evidence="1" id="KW-0805">Transcription regulation</keyword>
<evidence type="ECO:0000313" key="5">
    <source>
        <dbReference type="EMBL" id="CAH0992149.1"/>
    </source>
</evidence>
<dbReference type="PANTHER" id="PTHR30204">
    <property type="entry name" value="REDOX-CYCLING DRUG-SENSING TRANSCRIPTIONAL ACTIVATOR SOXR"/>
    <property type="match status" value="1"/>
</dbReference>
<evidence type="ECO:0000256" key="2">
    <source>
        <dbReference type="ARBA" id="ARBA00023125"/>
    </source>
</evidence>
<proteinExistence type="predicted"/>
<dbReference type="CDD" id="cd01104">
    <property type="entry name" value="HTH_MlrA-CarA"/>
    <property type="match status" value="1"/>
</dbReference>
<dbReference type="Pfam" id="PF13411">
    <property type="entry name" value="MerR_1"/>
    <property type="match status" value="1"/>
</dbReference>
<dbReference type="InterPro" id="IPR009061">
    <property type="entry name" value="DNA-bd_dom_put_sf"/>
</dbReference>
<dbReference type="SMART" id="SM00422">
    <property type="entry name" value="HTH_MERR"/>
    <property type="match status" value="1"/>
</dbReference>
<dbReference type="PROSITE" id="PS50937">
    <property type="entry name" value="HTH_MERR_2"/>
    <property type="match status" value="1"/>
</dbReference>
<evidence type="ECO:0000313" key="6">
    <source>
        <dbReference type="Proteomes" id="UP000838100"/>
    </source>
</evidence>
<evidence type="ECO:0000256" key="3">
    <source>
        <dbReference type="ARBA" id="ARBA00023163"/>
    </source>
</evidence>
<organism evidence="5 6">
    <name type="scientific">Sinobacterium norvegicum</name>
    <dbReference type="NCBI Taxonomy" id="1641715"/>
    <lineage>
        <taxon>Bacteria</taxon>
        <taxon>Pseudomonadati</taxon>
        <taxon>Pseudomonadota</taxon>
        <taxon>Gammaproteobacteria</taxon>
        <taxon>Cellvibrionales</taxon>
        <taxon>Spongiibacteraceae</taxon>
        <taxon>Sinobacterium</taxon>
    </lineage>
</organism>
<accession>A0ABM9AG10</accession>
<dbReference type="RefSeq" id="WP_237444843.1">
    <property type="nucleotide sequence ID" value="NZ_CAKLPX010000002.1"/>
</dbReference>
<dbReference type="InterPro" id="IPR000551">
    <property type="entry name" value="MerR-type_HTH_dom"/>
</dbReference>
<dbReference type="SUPFAM" id="SSF46955">
    <property type="entry name" value="Putative DNA-binding domain"/>
    <property type="match status" value="1"/>
</dbReference>
<name>A0ABM9AG10_9GAMM</name>
<sequence length="289" mass="32240">MSEETAADRENVFPIRDLSAKTSVNTVTLRAWERRYGLLKPQRTSKGHRLYSEADVATVEKILSLVSRGVPLTKVKPLLSEQSSAEVMTGGNDWSASVDKLIATIGAFSASRIEPVIDEFFLNYPANVCREQLVEPAFERLTNLPSKASLLFAESELLRYTLFRLNFTVRNDQRPVICLMYGPNTPIWRLCLMAMELSDANYKVEIISQEVTLNDCLELTGQRTNVTTVFYQDGVWRKDEGEVASVAIAQNNQFFLCGTAAILAAVKGENPVFSDLNHCTSFLLKGVNS</sequence>
<dbReference type="InterPro" id="IPR047057">
    <property type="entry name" value="MerR_fam"/>
</dbReference>
<gene>
    <name evidence="5" type="ORF">SIN8267_02265</name>
</gene>
<keyword evidence="6" id="KW-1185">Reference proteome</keyword>
<dbReference type="EMBL" id="CAKLPX010000002">
    <property type="protein sequence ID" value="CAH0992149.1"/>
    <property type="molecule type" value="Genomic_DNA"/>
</dbReference>
<keyword evidence="3" id="KW-0804">Transcription</keyword>
<dbReference type="Gene3D" id="1.10.1660.10">
    <property type="match status" value="1"/>
</dbReference>
<evidence type="ECO:0000259" key="4">
    <source>
        <dbReference type="PROSITE" id="PS50937"/>
    </source>
</evidence>
<feature type="domain" description="HTH merR-type" evidence="4">
    <location>
        <begin position="12"/>
        <end position="81"/>
    </location>
</feature>
<protein>
    <recommendedName>
        <fullName evidence="4">HTH merR-type domain-containing protein</fullName>
    </recommendedName>
</protein>
<evidence type="ECO:0000256" key="1">
    <source>
        <dbReference type="ARBA" id="ARBA00023015"/>
    </source>
</evidence>
<dbReference type="PANTHER" id="PTHR30204:SF67">
    <property type="entry name" value="HTH-TYPE TRANSCRIPTIONAL REGULATOR MLRA-RELATED"/>
    <property type="match status" value="1"/>
</dbReference>
<reference evidence="5" key="1">
    <citation type="submission" date="2021-12" db="EMBL/GenBank/DDBJ databases">
        <authorList>
            <person name="Rodrigo-Torres L."/>
            <person name="Arahal R. D."/>
            <person name="Lucena T."/>
        </authorList>
    </citation>
    <scope>NUCLEOTIDE SEQUENCE</scope>
    <source>
        <strain evidence="5">CECT 8267</strain>
    </source>
</reference>
<comment type="caution">
    <text evidence="5">The sequence shown here is derived from an EMBL/GenBank/DDBJ whole genome shotgun (WGS) entry which is preliminary data.</text>
</comment>
<dbReference type="Proteomes" id="UP000838100">
    <property type="component" value="Unassembled WGS sequence"/>
</dbReference>
<keyword evidence="2" id="KW-0238">DNA-binding</keyword>